<evidence type="ECO:0000313" key="2">
    <source>
        <dbReference type="Proteomes" id="UP000291084"/>
    </source>
</evidence>
<keyword evidence="2" id="KW-1185">Reference proteome</keyword>
<name>A0A0S3SU60_PHAAN</name>
<protein>
    <submittedName>
        <fullName evidence="1">Uncharacterized protein</fullName>
    </submittedName>
</protein>
<accession>A0A0S3SU60</accession>
<dbReference type="EMBL" id="AP015041">
    <property type="protein sequence ID" value="BAT96388.1"/>
    <property type="molecule type" value="Genomic_DNA"/>
</dbReference>
<sequence length="86" mass="9363">NFGGWCWKREGGGCSNHGIVVEAVEEALVDDEGCNIVDDEDKVVGHDGRCSQHWWMMMKTKLSVMVEDVAMISMVVGVVYEGEGGG</sequence>
<feature type="non-terminal residue" evidence="1">
    <location>
        <position position="1"/>
    </location>
</feature>
<proteinExistence type="predicted"/>
<dbReference type="Proteomes" id="UP000291084">
    <property type="component" value="Chromosome 8"/>
</dbReference>
<evidence type="ECO:0000313" key="1">
    <source>
        <dbReference type="EMBL" id="BAT96388.1"/>
    </source>
</evidence>
<reference evidence="1 2" key="1">
    <citation type="journal article" date="2015" name="Sci. Rep.">
        <title>The power of single molecule real-time sequencing technology in the de novo assembly of a eukaryotic genome.</title>
        <authorList>
            <person name="Sakai H."/>
            <person name="Naito K."/>
            <person name="Ogiso-Tanaka E."/>
            <person name="Takahashi Y."/>
            <person name="Iseki K."/>
            <person name="Muto C."/>
            <person name="Satou K."/>
            <person name="Teruya K."/>
            <person name="Shiroma A."/>
            <person name="Shimoji M."/>
            <person name="Hirano T."/>
            <person name="Itoh T."/>
            <person name="Kaga A."/>
            <person name="Tomooka N."/>
        </authorList>
    </citation>
    <scope>NUCLEOTIDE SEQUENCE [LARGE SCALE GENOMIC DNA]</scope>
    <source>
        <strain evidence="2">cv. Shumari</strain>
    </source>
</reference>
<organism evidence="1 2">
    <name type="scientific">Vigna angularis var. angularis</name>
    <dbReference type="NCBI Taxonomy" id="157739"/>
    <lineage>
        <taxon>Eukaryota</taxon>
        <taxon>Viridiplantae</taxon>
        <taxon>Streptophyta</taxon>
        <taxon>Embryophyta</taxon>
        <taxon>Tracheophyta</taxon>
        <taxon>Spermatophyta</taxon>
        <taxon>Magnoliopsida</taxon>
        <taxon>eudicotyledons</taxon>
        <taxon>Gunneridae</taxon>
        <taxon>Pentapetalae</taxon>
        <taxon>rosids</taxon>
        <taxon>fabids</taxon>
        <taxon>Fabales</taxon>
        <taxon>Fabaceae</taxon>
        <taxon>Papilionoideae</taxon>
        <taxon>50 kb inversion clade</taxon>
        <taxon>NPAAA clade</taxon>
        <taxon>indigoferoid/millettioid clade</taxon>
        <taxon>Phaseoleae</taxon>
        <taxon>Vigna</taxon>
    </lineage>
</organism>
<dbReference type="AlphaFoldDB" id="A0A0S3SU60"/>
<gene>
    <name evidence="1" type="primary">Vigan.08G332100</name>
    <name evidence="1" type="ORF">VIGAN_08332100</name>
</gene>